<dbReference type="InterPro" id="IPR000242">
    <property type="entry name" value="PTP_cat"/>
</dbReference>
<feature type="domain" description="Tyrosine specific protein phosphatases" evidence="1">
    <location>
        <begin position="6"/>
        <end position="74"/>
    </location>
</feature>
<dbReference type="PROSITE" id="PS50056">
    <property type="entry name" value="TYR_PHOSPHATASE_2"/>
    <property type="match status" value="1"/>
</dbReference>
<dbReference type="InterPro" id="IPR050561">
    <property type="entry name" value="PTP"/>
</dbReference>
<dbReference type="Pfam" id="PF00782">
    <property type="entry name" value="DSPc"/>
    <property type="match status" value="1"/>
</dbReference>
<evidence type="ECO:0000313" key="2">
    <source>
        <dbReference type="EMBL" id="RNF11589.1"/>
    </source>
</evidence>
<dbReference type="Proteomes" id="UP000284403">
    <property type="component" value="Unassembled WGS sequence"/>
</dbReference>
<dbReference type="Gene3D" id="3.90.190.10">
    <property type="entry name" value="Protein tyrosine phosphatase superfamily"/>
    <property type="match status" value="1"/>
</dbReference>
<dbReference type="FunFam" id="3.90.190.10:FF:000157">
    <property type="entry name" value="Protein-tyrosine phosphatase"/>
    <property type="match status" value="1"/>
</dbReference>
<proteinExistence type="predicted"/>
<dbReference type="PRINTS" id="PR00700">
    <property type="entry name" value="PRTYPHPHTASE"/>
</dbReference>
<dbReference type="OrthoDB" id="2017893at2759"/>
<dbReference type="InterPro" id="IPR029021">
    <property type="entry name" value="Prot-tyrosine_phosphatase-like"/>
</dbReference>
<dbReference type="InterPro" id="IPR000340">
    <property type="entry name" value="Dual-sp_phosphatase_cat-dom"/>
</dbReference>
<evidence type="ECO:0000313" key="3">
    <source>
        <dbReference type="Proteomes" id="UP000284403"/>
    </source>
</evidence>
<protein>
    <submittedName>
        <fullName evidence="2">Putative phosphatase</fullName>
        <ecNumber evidence="2">3.1.3.48</ecNumber>
    </submittedName>
</protein>
<dbReference type="PROSITE" id="PS00383">
    <property type="entry name" value="TYR_PHOSPHATASE_1"/>
    <property type="match status" value="1"/>
</dbReference>
<keyword evidence="2" id="KW-0378">Hydrolase</keyword>
<dbReference type="InterPro" id="IPR000387">
    <property type="entry name" value="Tyr_Pase_dom"/>
</dbReference>
<dbReference type="RefSeq" id="XP_029226402.1">
    <property type="nucleotide sequence ID" value="XM_029373499.1"/>
</dbReference>
<gene>
    <name evidence="2" type="ORF">Tco025E_06624</name>
</gene>
<accession>A0A3R7P282</accession>
<evidence type="ECO:0000259" key="1">
    <source>
        <dbReference type="PROSITE" id="PS50056"/>
    </source>
</evidence>
<dbReference type="EMBL" id="MKKU01000457">
    <property type="protein sequence ID" value="RNF11589.1"/>
    <property type="molecule type" value="Genomic_DNA"/>
</dbReference>
<dbReference type="PANTHER" id="PTHR23339">
    <property type="entry name" value="TYROSINE SPECIFIC PROTEIN PHOSPHATASE AND DUAL SPECIFICITY PROTEIN PHOSPHATASE"/>
    <property type="match status" value="1"/>
</dbReference>
<dbReference type="SMART" id="SM00404">
    <property type="entry name" value="PTPc_motif"/>
    <property type="match status" value="1"/>
</dbReference>
<dbReference type="GO" id="GO:0004725">
    <property type="term" value="F:protein tyrosine phosphatase activity"/>
    <property type="evidence" value="ECO:0007669"/>
    <property type="project" value="UniProtKB-EC"/>
</dbReference>
<dbReference type="SUPFAM" id="SSF52799">
    <property type="entry name" value="(Phosphotyrosine protein) phosphatases II"/>
    <property type="match status" value="1"/>
</dbReference>
<sequence>MAPQQDVVLRSVQVMDFRVRNSGKVLVHCHAGLGRTGLMIACYLVYSQHMPSEDVINLVRQARPGAIQTSRQAKFIRGFERHLWRLTQSFRVEMSDAIIDIELLLQRQGLVLHGDEADS</sequence>
<dbReference type="InterPro" id="IPR003595">
    <property type="entry name" value="Tyr_Pase_cat"/>
</dbReference>
<dbReference type="GeneID" id="40320235"/>
<organism evidence="2 3">
    <name type="scientific">Trypanosoma conorhini</name>
    <dbReference type="NCBI Taxonomy" id="83891"/>
    <lineage>
        <taxon>Eukaryota</taxon>
        <taxon>Discoba</taxon>
        <taxon>Euglenozoa</taxon>
        <taxon>Kinetoplastea</taxon>
        <taxon>Metakinetoplastina</taxon>
        <taxon>Trypanosomatida</taxon>
        <taxon>Trypanosomatidae</taxon>
        <taxon>Trypanosoma</taxon>
    </lineage>
</organism>
<dbReference type="EC" id="3.1.3.48" evidence="2"/>
<name>A0A3R7P282_9TRYP</name>
<dbReference type="AlphaFoldDB" id="A0A3R7P282"/>
<reference evidence="2 3" key="1">
    <citation type="journal article" date="2018" name="BMC Genomics">
        <title>Genomic comparison of Trypanosoma conorhini and Trypanosoma rangeli to Trypanosoma cruzi strains of high and low virulence.</title>
        <authorList>
            <person name="Bradwell K.R."/>
            <person name="Koparde V.N."/>
            <person name="Matveyev A.V."/>
            <person name="Serrano M.G."/>
            <person name="Alves J.M."/>
            <person name="Parikh H."/>
            <person name="Huang B."/>
            <person name="Lee V."/>
            <person name="Espinosa-Alvarez O."/>
            <person name="Ortiz P.A."/>
            <person name="Costa-Martins A.G."/>
            <person name="Teixeira M.M."/>
            <person name="Buck G.A."/>
        </authorList>
    </citation>
    <scope>NUCLEOTIDE SEQUENCE [LARGE SCALE GENOMIC DNA]</scope>
    <source>
        <strain evidence="2 3">025E</strain>
    </source>
</reference>
<dbReference type="InterPro" id="IPR016130">
    <property type="entry name" value="Tyr_Pase_AS"/>
</dbReference>
<keyword evidence="3" id="KW-1185">Reference proteome</keyword>
<comment type="caution">
    <text evidence="2">The sequence shown here is derived from an EMBL/GenBank/DDBJ whole genome shotgun (WGS) entry which is preliminary data.</text>
</comment>